<dbReference type="PROSITE" id="PS50850">
    <property type="entry name" value="MFS"/>
    <property type="match status" value="1"/>
</dbReference>
<dbReference type="CDD" id="cd17323">
    <property type="entry name" value="MFS_Tpo1_MDR_like"/>
    <property type="match status" value="1"/>
</dbReference>
<evidence type="ECO:0000313" key="10">
    <source>
        <dbReference type="Proteomes" id="UP000078544"/>
    </source>
</evidence>
<feature type="transmembrane region" description="Helical" evidence="7">
    <location>
        <begin position="478"/>
        <end position="501"/>
    </location>
</feature>
<evidence type="ECO:0000256" key="3">
    <source>
        <dbReference type="ARBA" id="ARBA00022989"/>
    </source>
</evidence>
<evidence type="ECO:0000256" key="4">
    <source>
        <dbReference type="ARBA" id="ARBA00023136"/>
    </source>
</evidence>
<keyword evidence="3 7" id="KW-1133">Transmembrane helix</keyword>
<dbReference type="EMBL" id="AZGY01000012">
    <property type="protein sequence ID" value="KZZ93869.1"/>
    <property type="molecule type" value="Genomic_DNA"/>
</dbReference>
<dbReference type="Proteomes" id="UP000078544">
    <property type="component" value="Unassembled WGS sequence"/>
</dbReference>
<feature type="region of interest" description="Disordered" evidence="6">
    <location>
        <begin position="1"/>
        <end position="65"/>
    </location>
</feature>
<evidence type="ECO:0000256" key="1">
    <source>
        <dbReference type="ARBA" id="ARBA00004141"/>
    </source>
</evidence>
<dbReference type="InterPro" id="IPR011701">
    <property type="entry name" value="MFS"/>
</dbReference>
<feature type="transmembrane region" description="Helical" evidence="7">
    <location>
        <begin position="228"/>
        <end position="249"/>
    </location>
</feature>
<dbReference type="Pfam" id="PF07690">
    <property type="entry name" value="MFS_1"/>
    <property type="match status" value="1"/>
</dbReference>
<organism evidence="9 10">
    <name type="scientific">Moelleriella libera RCEF 2490</name>
    <dbReference type="NCBI Taxonomy" id="1081109"/>
    <lineage>
        <taxon>Eukaryota</taxon>
        <taxon>Fungi</taxon>
        <taxon>Dikarya</taxon>
        <taxon>Ascomycota</taxon>
        <taxon>Pezizomycotina</taxon>
        <taxon>Sordariomycetes</taxon>
        <taxon>Hypocreomycetidae</taxon>
        <taxon>Hypocreales</taxon>
        <taxon>Clavicipitaceae</taxon>
        <taxon>Moelleriella</taxon>
    </lineage>
</organism>
<evidence type="ECO:0000256" key="7">
    <source>
        <dbReference type="SAM" id="Phobius"/>
    </source>
</evidence>
<feature type="compositionally biased region" description="Basic and acidic residues" evidence="6">
    <location>
        <begin position="13"/>
        <end position="47"/>
    </location>
</feature>
<keyword evidence="10" id="KW-1185">Reference proteome</keyword>
<evidence type="ECO:0000256" key="6">
    <source>
        <dbReference type="SAM" id="MobiDB-lite"/>
    </source>
</evidence>
<feature type="domain" description="Major facilitator superfamily (MFS) profile" evidence="8">
    <location>
        <begin position="73"/>
        <end position="506"/>
    </location>
</feature>
<proteinExistence type="predicted"/>
<dbReference type="Gene3D" id="1.20.1250.20">
    <property type="entry name" value="MFS general substrate transporter like domains"/>
    <property type="match status" value="1"/>
</dbReference>
<gene>
    <name evidence="9" type="ORF">AAL_05585</name>
</gene>
<feature type="transmembrane region" description="Helical" evidence="7">
    <location>
        <begin position="305"/>
        <end position="324"/>
    </location>
</feature>
<feature type="transmembrane region" description="Helical" evidence="7">
    <location>
        <begin position="199"/>
        <end position="222"/>
    </location>
</feature>
<dbReference type="OrthoDB" id="6770063at2759"/>
<dbReference type="GO" id="GO:0016020">
    <property type="term" value="C:membrane"/>
    <property type="evidence" value="ECO:0007669"/>
    <property type="project" value="UniProtKB-SubCell"/>
</dbReference>
<protein>
    <submittedName>
        <fullName evidence="9">Major facilitator superfamily domain, general substrate transporter</fullName>
    </submittedName>
</protein>
<reference evidence="9 10" key="1">
    <citation type="journal article" date="2016" name="Genome Biol. Evol.">
        <title>Divergent and convergent evolution of fungal pathogenicity.</title>
        <authorList>
            <person name="Shang Y."/>
            <person name="Xiao G."/>
            <person name="Zheng P."/>
            <person name="Cen K."/>
            <person name="Zhan S."/>
            <person name="Wang C."/>
        </authorList>
    </citation>
    <scope>NUCLEOTIDE SEQUENCE [LARGE SCALE GENOMIC DNA]</scope>
    <source>
        <strain evidence="9 10">RCEF 2490</strain>
    </source>
</reference>
<feature type="transmembrane region" description="Helical" evidence="7">
    <location>
        <begin position="73"/>
        <end position="96"/>
    </location>
</feature>
<evidence type="ECO:0000256" key="2">
    <source>
        <dbReference type="ARBA" id="ARBA00022692"/>
    </source>
</evidence>
<keyword evidence="2 7" id="KW-0812">Transmembrane</keyword>
<comment type="subcellular location">
    <subcellularLocation>
        <location evidence="1">Membrane</location>
        <topology evidence="1">Multi-pass membrane protein</topology>
    </subcellularLocation>
</comment>
<dbReference type="STRING" id="1081109.A0A168AFJ1"/>
<evidence type="ECO:0000313" key="9">
    <source>
        <dbReference type="EMBL" id="KZZ93869.1"/>
    </source>
</evidence>
<dbReference type="AlphaFoldDB" id="A0A168AFJ1"/>
<evidence type="ECO:0000256" key="5">
    <source>
        <dbReference type="ARBA" id="ARBA00023180"/>
    </source>
</evidence>
<comment type="caution">
    <text evidence="9">The sequence shown here is derived from an EMBL/GenBank/DDBJ whole genome shotgun (WGS) entry which is preliminary data.</text>
</comment>
<dbReference type="InterPro" id="IPR020846">
    <property type="entry name" value="MFS_dom"/>
</dbReference>
<feature type="transmembrane region" description="Helical" evidence="7">
    <location>
        <begin position="108"/>
        <end position="128"/>
    </location>
</feature>
<keyword evidence="5" id="KW-0325">Glycoprotein</keyword>
<feature type="transmembrane region" description="Helical" evidence="7">
    <location>
        <begin position="344"/>
        <end position="364"/>
    </location>
</feature>
<dbReference type="InterPro" id="IPR036259">
    <property type="entry name" value="MFS_trans_sf"/>
</dbReference>
<dbReference type="FunFam" id="1.20.1250.20:FF:000011">
    <property type="entry name" value="MFS multidrug transporter, putative"/>
    <property type="match status" value="1"/>
</dbReference>
<accession>A0A168AFJ1</accession>
<sequence>MPDAAMAASDLEAGGRPEQQHQHQHHDHDHDREQQQQRQDTLDKDDAANAVSFSGPSDPLHPRNWPRARKWKTTVAVSLFVFVSPVSSAMIAPALADVARDLRLRGNVETYLAMAIFVLAYAVGPVVFGPLSEMYGRVRVLQLTNVWYLAWNLGCGLARGKAELFAFRFLAGIGGSAPLAVGGGAVSDMWRPEERGKAMGLYTMGPMLGPVVGPIAGGFIAQYSTWRWVFYATSIAAALVQVVGLVWLSESHPPTVLRRHLRSLVRDTGNTNLYVDDAAAGTTTLGAALWHAAQRPVRMFATQPIVACVAVYMAYLFGTLYLMFATFPTIWTTVYRESPGIGGLNYLSIALGSFVGIFLQVKLVDRIYRNLKARETGGVGRPEFRLPTMAAGSVLLTVGLFWYGWSIGRAHWIMPNIGALLVSTGVICCLQSMQMYVVDCYQTYAASALAACAVLRSLAGFAFPLFAPYMYDALGYGWGTSILAFVSIALGWVAPALFWLYGPRLRAASKYASG</sequence>
<name>A0A168AFJ1_9HYPO</name>
<feature type="transmembrane region" description="Helical" evidence="7">
    <location>
        <begin position="444"/>
        <end position="466"/>
    </location>
</feature>
<dbReference type="GO" id="GO:0022857">
    <property type="term" value="F:transmembrane transporter activity"/>
    <property type="evidence" value="ECO:0007669"/>
    <property type="project" value="InterPro"/>
</dbReference>
<feature type="transmembrane region" description="Helical" evidence="7">
    <location>
        <begin position="417"/>
        <end position="437"/>
    </location>
</feature>
<dbReference type="PANTHER" id="PTHR23502">
    <property type="entry name" value="MAJOR FACILITATOR SUPERFAMILY"/>
    <property type="match status" value="1"/>
</dbReference>
<keyword evidence="4 7" id="KW-0472">Membrane</keyword>
<dbReference type="SUPFAM" id="SSF103473">
    <property type="entry name" value="MFS general substrate transporter"/>
    <property type="match status" value="1"/>
</dbReference>
<dbReference type="PANTHER" id="PTHR23502:SF143">
    <property type="entry name" value="MULTIDRUG TRANSPORTER, PUTATIVE (AFU_ORTHOLOGUE AFUA_7G04900)-RELATED"/>
    <property type="match status" value="1"/>
</dbReference>
<feature type="transmembrane region" description="Helical" evidence="7">
    <location>
        <begin position="384"/>
        <end position="405"/>
    </location>
</feature>
<evidence type="ECO:0000259" key="8">
    <source>
        <dbReference type="PROSITE" id="PS50850"/>
    </source>
</evidence>
<feature type="transmembrane region" description="Helical" evidence="7">
    <location>
        <begin position="165"/>
        <end position="187"/>
    </location>
</feature>